<comment type="caution">
    <text evidence="8">Lacks conserved residue(s) required for the propagation of feature annotation.</text>
</comment>
<dbReference type="GO" id="GO:0043025">
    <property type="term" value="C:neuronal cell body"/>
    <property type="evidence" value="ECO:0007669"/>
    <property type="project" value="TreeGrafter"/>
</dbReference>
<evidence type="ECO:0000256" key="6">
    <source>
        <dbReference type="ARBA" id="ARBA00023170"/>
    </source>
</evidence>
<dbReference type="Pfam" id="PF08395">
    <property type="entry name" value="7tm_7"/>
    <property type="match status" value="2"/>
</dbReference>
<feature type="transmembrane region" description="Helical" evidence="8">
    <location>
        <begin position="298"/>
        <end position="318"/>
    </location>
</feature>
<keyword evidence="2 8" id="KW-1003">Cell membrane</keyword>
<feature type="chain" id="PRO_5042577380" description="Gustatory receptor" evidence="9">
    <location>
        <begin position="17"/>
        <end position="501"/>
    </location>
</feature>
<reference evidence="11" key="1">
    <citation type="submission" date="2025-08" db="UniProtKB">
        <authorList>
            <consortium name="RefSeq"/>
        </authorList>
    </citation>
    <scope>IDENTIFICATION</scope>
</reference>
<dbReference type="GeneID" id="105361692"/>
<dbReference type="RefSeq" id="XP_011497245.1">
    <property type="nucleotide sequence ID" value="XM_011498943.1"/>
</dbReference>
<protein>
    <recommendedName>
        <fullName evidence="8">Gustatory receptor</fullName>
    </recommendedName>
</protein>
<keyword evidence="9" id="KW-0732">Signal</keyword>
<dbReference type="GO" id="GO:0030425">
    <property type="term" value="C:dendrite"/>
    <property type="evidence" value="ECO:0007669"/>
    <property type="project" value="TreeGrafter"/>
</dbReference>
<evidence type="ECO:0000313" key="11">
    <source>
        <dbReference type="RefSeq" id="XP_011497245.1"/>
    </source>
</evidence>
<comment type="similarity">
    <text evidence="8">Belongs to the insect chemoreceptor superfamily. Gustatory receptor (GR) family.</text>
</comment>
<evidence type="ECO:0000256" key="3">
    <source>
        <dbReference type="ARBA" id="ARBA00022692"/>
    </source>
</evidence>
<dbReference type="GO" id="GO:0007635">
    <property type="term" value="P:chemosensory behavior"/>
    <property type="evidence" value="ECO:0007669"/>
    <property type="project" value="TreeGrafter"/>
</dbReference>
<name>A0AAJ6YFT0_9HYME</name>
<proteinExistence type="inferred from homology"/>
<dbReference type="GO" id="GO:0030424">
    <property type="term" value="C:axon"/>
    <property type="evidence" value="ECO:0007669"/>
    <property type="project" value="TreeGrafter"/>
</dbReference>
<evidence type="ECO:0000256" key="4">
    <source>
        <dbReference type="ARBA" id="ARBA00022989"/>
    </source>
</evidence>
<comment type="function">
    <text evidence="8">Gustatory receptor which mediates acceptance or avoidance behavior, depending on its substrates.</text>
</comment>
<evidence type="ECO:0000256" key="9">
    <source>
        <dbReference type="SAM" id="SignalP"/>
    </source>
</evidence>
<feature type="transmembrane region" description="Helical" evidence="8">
    <location>
        <begin position="124"/>
        <end position="149"/>
    </location>
</feature>
<dbReference type="GO" id="GO:0008049">
    <property type="term" value="P:male courtship behavior"/>
    <property type="evidence" value="ECO:0007669"/>
    <property type="project" value="TreeGrafter"/>
</dbReference>
<dbReference type="GO" id="GO:0005886">
    <property type="term" value="C:plasma membrane"/>
    <property type="evidence" value="ECO:0007669"/>
    <property type="project" value="UniProtKB-SubCell"/>
</dbReference>
<dbReference type="KEGG" id="csol:105361692"/>
<accession>A0AAJ6YFT0</accession>
<evidence type="ECO:0000313" key="10">
    <source>
        <dbReference type="Proteomes" id="UP000695007"/>
    </source>
</evidence>
<keyword evidence="3 8" id="KW-0812">Transmembrane</keyword>
<dbReference type="Proteomes" id="UP000695007">
    <property type="component" value="Unplaced"/>
</dbReference>
<gene>
    <name evidence="11" type="primary">LOC105361692</name>
</gene>
<keyword evidence="5 8" id="KW-0472">Membrane</keyword>
<dbReference type="PANTHER" id="PTHR21143:SF104">
    <property type="entry name" value="GUSTATORY RECEPTOR 8A-RELATED"/>
    <property type="match status" value="1"/>
</dbReference>
<evidence type="ECO:0000256" key="1">
    <source>
        <dbReference type="ARBA" id="ARBA00004651"/>
    </source>
</evidence>
<keyword evidence="6 8" id="KW-0675">Receptor</keyword>
<evidence type="ECO:0000256" key="8">
    <source>
        <dbReference type="RuleBase" id="RU363108"/>
    </source>
</evidence>
<dbReference type="AlphaFoldDB" id="A0AAJ6YFT0"/>
<keyword evidence="7 8" id="KW-0807">Transducer</keyword>
<sequence>MAATFCPIFWLNGVLGLTIFEMPSENPWMKLSIFYAMGRSIIYGILVWYNVFLIPPKQYSNSIITRVYQVILFFNISIAAVSTILGLINYKKIKRFFKKITLVDETMKIFGINPEYVLTFKENIQIVVFWCFGGLIIFSSDLAVAYYVFHNIYYVLTNVIVFEYPLLINTVVELNFAVKISILGKRFERLNALIQSLTTNSLGSMNSRDYNKYQRILKHNQAMKSKQYIKTRHNIQLFLKTVRQLHLDLCATSREVNDIYRIQLSSQMAATFILLTGFSYCFYLVYNELSIPLSYTIQYYTSFGIWIIISISRIIHVVRTSVQAQKTSQIAHEIQVSQLKKKLINEIHQLSLQIMQHPLCFTASGLIILDFGCIRGVVGSVTTYLMILIQNEPDMMKVVTMPIENYTTAIKTGDIINELYDDPIIDEETQCKIREFNIQLIQTSLKFTAYGFIPLDLTLIQRMIYTITTYLMILIQLRNISTSTGISRNLFKMFRNTTFRN</sequence>
<feature type="transmembrane region" description="Helical" evidence="8">
    <location>
        <begin position="67"/>
        <end position="88"/>
    </location>
</feature>
<organism evidence="10 11">
    <name type="scientific">Ceratosolen solmsi marchali</name>
    <dbReference type="NCBI Taxonomy" id="326594"/>
    <lineage>
        <taxon>Eukaryota</taxon>
        <taxon>Metazoa</taxon>
        <taxon>Ecdysozoa</taxon>
        <taxon>Arthropoda</taxon>
        <taxon>Hexapoda</taxon>
        <taxon>Insecta</taxon>
        <taxon>Pterygota</taxon>
        <taxon>Neoptera</taxon>
        <taxon>Endopterygota</taxon>
        <taxon>Hymenoptera</taxon>
        <taxon>Apocrita</taxon>
        <taxon>Proctotrupomorpha</taxon>
        <taxon>Chalcidoidea</taxon>
        <taxon>Agaonidae</taxon>
        <taxon>Agaoninae</taxon>
        <taxon>Ceratosolen</taxon>
    </lineage>
</organism>
<keyword evidence="4 8" id="KW-1133">Transmembrane helix</keyword>
<dbReference type="GO" id="GO:0050909">
    <property type="term" value="P:sensory perception of taste"/>
    <property type="evidence" value="ECO:0007669"/>
    <property type="project" value="InterPro"/>
</dbReference>
<feature type="transmembrane region" description="Helical" evidence="8">
    <location>
        <begin position="32"/>
        <end position="55"/>
    </location>
</feature>
<dbReference type="InterPro" id="IPR013604">
    <property type="entry name" value="7TM_chemorcpt"/>
</dbReference>
<dbReference type="PANTHER" id="PTHR21143">
    <property type="entry name" value="INVERTEBRATE GUSTATORY RECEPTOR"/>
    <property type="match status" value="1"/>
</dbReference>
<feature type="signal peptide" evidence="9">
    <location>
        <begin position="1"/>
        <end position="16"/>
    </location>
</feature>
<dbReference type="GO" id="GO:0007165">
    <property type="term" value="P:signal transduction"/>
    <property type="evidence" value="ECO:0007669"/>
    <property type="project" value="UniProtKB-KW"/>
</dbReference>
<comment type="subcellular location">
    <subcellularLocation>
        <location evidence="1 8">Cell membrane</location>
        <topology evidence="1 8">Multi-pass membrane protein</topology>
    </subcellularLocation>
</comment>
<evidence type="ECO:0000256" key="2">
    <source>
        <dbReference type="ARBA" id="ARBA00022475"/>
    </source>
</evidence>
<feature type="transmembrane region" description="Helical" evidence="8">
    <location>
        <begin position="268"/>
        <end position="286"/>
    </location>
</feature>
<evidence type="ECO:0000256" key="5">
    <source>
        <dbReference type="ARBA" id="ARBA00023136"/>
    </source>
</evidence>
<keyword evidence="10" id="KW-1185">Reference proteome</keyword>
<evidence type="ECO:0000256" key="7">
    <source>
        <dbReference type="ARBA" id="ARBA00023224"/>
    </source>
</evidence>